<evidence type="ECO:0000313" key="9">
    <source>
        <dbReference type="Proteomes" id="UP001521137"/>
    </source>
</evidence>
<accession>A0ABS9DC39</accession>
<dbReference type="EMBL" id="JAKGAS010000017">
    <property type="protein sequence ID" value="MCF2950299.1"/>
    <property type="molecule type" value="Genomic_DNA"/>
</dbReference>
<dbReference type="SUPFAM" id="SSF47384">
    <property type="entry name" value="Homodimeric domain of signal transducing histidine kinase"/>
    <property type="match status" value="1"/>
</dbReference>
<feature type="coiled-coil region" evidence="4">
    <location>
        <begin position="189"/>
        <end position="265"/>
    </location>
</feature>
<keyword evidence="3" id="KW-0597">Phosphoprotein</keyword>
<dbReference type="CDD" id="cd00082">
    <property type="entry name" value="HisKA"/>
    <property type="match status" value="1"/>
</dbReference>
<evidence type="ECO:0000256" key="3">
    <source>
        <dbReference type="ARBA" id="ARBA00022553"/>
    </source>
</evidence>
<evidence type="ECO:0000259" key="7">
    <source>
        <dbReference type="PROSITE" id="PS50109"/>
    </source>
</evidence>
<evidence type="ECO:0000313" key="8">
    <source>
        <dbReference type="EMBL" id="MCF2950299.1"/>
    </source>
</evidence>
<keyword evidence="5" id="KW-0812">Transmembrane</keyword>
<keyword evidence="6" id="KW-0732">Signal</keyword>
<dbReference type="PANTHER" id="PTHR43065:SF47">
    <property type="match status" value="1"/>
</dbReference>
<keyword evidence="5" id="KW-1133">Transmembrane helix</keyword>
<protein>
    <recommendedName>
        <fullName evidence="2">histidine kinase</fullName>
        <ecNumber evidence="2">2.7.13.3</ecNumber>
    </recommendedName>
</protein>
<dbReference type="InterPro" id="IPR005467">
    <property type="entry name" value="His_kinase_dom"/>
</dbReference>
<dbReference type="InterPro" id="IPR004358">
    <property type="entry name" value="Sig_transdc_His_kin-like_C"/>
</dbReference>
<evidence type="ECO:0000256" key="2">
    <source>
        <dbReference type="ARBA" id="ARBA00012438"/>
    </source>
</evidence>
<evidence type="ECO:0000256" key="6">
    <source>
        <dbReference type="SAM" id="SignalP"/>
    </source>
</evidence>
<evidence type="ECO:0000256" key="4">
    <source>
        <dbReference type="SAM" id="Coils"/>
    </source>
</evidence>
<dbReference type="Proteomes" id="UP001521137">
    <property type="component" value="Unassembled WGS sequence"/>
</dbReference>
<feature type="transmembrane region" description="Helical" evidence="5">
    <location>
        <begin position="339"/>
        <end position="362"/>
    </location>
</feature>
<organism evidence="8 9">
    <name type="scientific">Paraglaciecola algarum</name>
    <dbReference type="NCBI Taxonomy" id="3050085"/>
    <lineage>
        <taxon>Bacteria</taxon>
        <taxon>Pseudomonadati</taxon>
        <taxon>Pseudomonadota</taxon>
        <taxon>Gammaproteobacteria</taxon>
        <taxon>Alteromonadales</taxon>
        <taxon>Alteromonadaceae</taxon>
        <taxon>Paraglaciecola</taxon>
    </lineage>
</organism>
<comment type="caution">
    <text evidence="8">The sequence shown here is derived from an EMBL/GenBank/DDBJ whole genome shotgun (WGS) entry which is preliminary data.</text>
</comment>
<sequence>MKNKMRLILIICTSLILNSSAICAQKINEDKVKAVFIFNFMKHTSWPNETSKNFFTIATYQDQTFHNTLVNLLTDKKVKNKPIKFISADSLDDTKRAEVVVIPESLNDNLEQIAFELRRSETLLITHNALNKKDVMINFVQNLDTNNLSFEINKSNLIYEKLVISNELLLLGGTELDVATLYRETELAMQKTKLRESKLQQNIASLQEQLSLAANNLENSKTQLTENNIALKQRELAIQKQNTELKNQQSKLTQLQNLFLEKEKELIEISKQRNIALSQSQKQLEQKIIDVQQKEGQIANLGTIISQNKAEIDQQLAQLKKQRAEISNKDQTIKSKNTYLAYTAIFIIIVSMFTLLVVFLFIRNRKVTAQLQDTLKNLEDTQSQLVQSEKMASLGLLTAGISHEINTPIGIVVTSLSVIQDRAKELTEKITENKLTKSKLTGFMNDIAQSAEVSNKSLTRVITLISNFKQVAVDHVIEEPRELNLVKYINELLDTLSSQLKKKGIHYQAIEASPMKVMTIPGALAQVLTNLVTNTISHAFPETIINKRQAKIEIQVLEDTADRAIIKFFDNGCGMKQEILDKIYEPFYTTKRSEGGTGLGMNIVYNIVLQKLNGTIDIQSTENIGTTISITLPKTIS</sequence>
<feature type="coiled-coil region" evidence="4">
    <location>
        <begin position="364"/>
        <end position="391"/>
    </location>
</feature>
<dbReference type="InterPro" id="IPR025293">
    <property type="entry name" value="YfiR/HmsC-like"/>
</dbReference>
<keyword evidence="9" id="KW-1185">Reference proteome</keyword>
<dbReference type="InterPro" id="IPR003594">
    <property type="entry name" value="HATPase_dom"/>
</dbReference>
<dbReference type="Pfam" id="PF02518">
    <property type="entry name" value="HATPase_c"/>
    <property type="match status" value="1"/>
</dbReference>
<dbReference type="PANTHER" id="PTHR43065">
    <property type="entry name" value="SENSOR HISTIDINE KINASE"/>
    <property type="match status" value="1"/>
</dbReference>
<keyword evidence="4" id="KW-0175">Coiled coil</keyword>
<dbReference type="RefSeq" id="WP_235314398.1">
    <property type="nucleotide sequence ID" value="NZ_JAKGAS010000017.1"/>
</dbReference>
<dbReference type="InterPro" id="IPR036097">
    <property type="entry name" value="HisK_dim/P_sf"/>
</dbReference>
<feature type="coiled-coil region" evidence="4">
    <location>
        <begin position="305"/>
        <end position="332"/>
    </location>
</feature>
<name>A0ABS9DC39_9ALTE</name>
<proteinExistence type="predicted"/>
<feature type="chain" id="PRO_5046230573" description="histidine kinase" evidence="6">
    <location>
        <begin position="25"/>
        <end position="637"/>
    </location>
</feature>
<gene>
    <name evidence="8" type="ORF">L0668_19480</name>
</gene>
<dbReference type="EC" id="2.7.13.3" evidence="2"/>
<reference evidence="8 9" key="1">
    <citation type="submission" date="2022-01" db="EMBL/GenBank/DDBJ databases">
        <title>Paraglaciecola sp. G1-23.</title>
        <authorList>
            <person name="Jin M.S."/>
            <person name="Han D.M."/>
            <person name="Kim H.M."/>
            <person name="Jeon C.O."/>
        </authorList>
    </citation>
    <scope>NUCLEOTIDE SEQUENCE [LARGE SCALE GENOMIC DNA]</scope>
    <source>
        <strain evidence="8 9">G1-23</strain>
    </source>
</reference>
<dbReference type="InterPro" id="IPR003661">
    <property type="entry name" value="HisK_dim/P_dom"/>
</dbReference>
<dbReference type="PROSITE" id="PS50109">
    <property type="entry name" value="HIS_KIN"/>
    <property type="match status" value="1"/>
</dbReference>
<keyword evidence="5" id="KW-0472">Membrane</keyword>
<feature type="domain" description="Histidine kinase" evidence="7">
    <location>
        <begin position="400"/>
        <end position="636"/>
    </location>
</feature>
<comment type="catalytic activity">
    <reaction evidence="1">
        <text>ATP + protein L-histidine = ADP + protein N-phospho-L-histidine.</text>
        <dbReference type="EC" id="2.7.13.3"/>
    </reaction>
</comment>
<feature type="signal peptide" evidence="6">
    <location>
        <begin position="1"/>
        <end position="24"/>
    </location>
</feature>
<dbReference type="SMART" id="SM00387">
    <property type="entry name" value="HATPase_c"/>
    <property type="match status" value="1"/>
</dbReference>
<dbReference type="PRINTS" id="PR00344">
    <property type="entry name" value="BCTRLSENSOR"/>
</dbReference>
<dbReference type="CDD" id="cd00075">
    <property type="entry name" value="HATPase"/>
    <property type="match status" value="1"/>
</dbReference>
<dbReference type="Gene3D" id="3.30.565.10">
    <property type="entry name" value="Histidine kinase-like ATPase, C-terminal domain"/>
    <property type="match status" value="1"/>
</dbReference>
<dbReference type="Pfam" id="PF13689">
    <property type="entry name" value="DUF4154"/>
    <property type="match status" value="1"/>
</dbReference>
<evidence type="ECO:0000256" key="5">
    <source>
        <dbReference type="SAM" id="Phobius"/>
    </source>
</evidence>
<evidence type="ECO:0000256" key="1">
    <source>
        <dbReference type="ARBA" id="ARBA00000085"/>
    </source>
</evidence>
<dbReference type="Gene3D" id="1.10.287.130">
    <property type="match status" value="1"/>
</dbReference>
<dbReference type="InterPro" id="IPR036890">
    <property type="entry name" value="HATPase_C_sf"/>
</dbReference>
<dbReference type="SUPFAM" id="SSF55874">
    <property type="entry name" value="ATPase domain of HSP90 chaperone/DNA topoisomerase II/histidine kinase"/>
    <property type="match status" value="1"/>
</dbReference>